<comment type="caution">
    <text evidence="1">The sequence shown here is derived from an EMBL/GenBank/DDBJ whole genome shotgun (WGS) entry which is preliminary data.</text>
</comment>
<gene>
    <name evidence="1" type="ORF">L2E82_46073</name>
</gene>
<reference evidence="2" key="1">
    <citation type="journal article" date="2022" name="Mol. Ecol. Resour.">
        <title>The genomes of chicory, endive, great burdock and yacon provide insights into Asteraceae palaeo-polyploidization history and plant inulin production.</title>
        <authorList>
            <person name="Fan W."/>
            <person name="Wang S."/>
            <person name="Wang H."/>
            <person name="Wang A."/>
            <person name="Jiang F."/>
            <person name="Liu H."/>
            <person name="Zhao H."/>
            <person name="Xu D."/>
            <person name="Zhang Y."/>
        </authorList>
    </citation>
    <scope>NUCLEOTIDE SEQUENCE [LARGE SCALE GENOMIC DNA]</scope>
    <source>
        <strain evidence="2">cv. Punajuju</strain>
    </source>
</reference>
<sequence>MMYRLEPKKPHMFSFFEINIIIPRTWQNFNFTLDSSNSRSLSSITQRPNSIFLPPFLCILSSTTILEERAHSLLPFFYYLSHFNYWEL</sequence>
<evidence type="ECO:0000313" key="2">
    <source>
        <dbReference type="Proteomes" id="UP001055811"/>
    </source>
</evidence>
<keyword evidence="2" id="KW-1185">Reference proteome</keyword>
<evidence type="ECO:0000313" key="1">
    <source>
        <dbReference type="EMBL" id="KAI3688472.1"/>
    </source>
</evidence>
<reference evidence="1 2" key="2">
    <citation type="journal article" date="2022" name="Mol. Ecol. Resour.">
        <title>The genomes of chicory, endive, great burdock and yacon provide insights into Asteraceae paleo-polyploidization history and plant inulin production.</title>
        <authorList>
            <person name="Fan W."/>
            <person name="Wang S."/>
            <person name="Wang H."/>
            <person name="Wang A."/>
            <person name="Jiang F."/>
            <person name="Liu H."/>
            <person name="Zhao H."/>
            <person name="Xu D."/>
            <person name="Zhang Y."/>
        </authorList>
    </citation>
    <scope>NUCLEOTIDE SEQUENCE [LARGE SCALE GENOMIC DNA]</scope>
    <source>
        <strain evidence="2">cv. Punajuju</strain>
        <tissue evidence="1">Leaves</tissue>
    </source>
</reference>
<protein>
    <submittedName>
        <fullName evidence="1">Uncharacterized protein</fullName>
    </submittedName>
</protein>
<accession>A0ACB8YSH2</accession>
<proteinExistence type="predicted"/>
<dbReference type="Proteomes" id="UP001055811">
    <property type="component" value="Linkage Group LG09"/>
</dbReference>
<name>A0ACB8YSH2_CICIN</name>
<dbReference type="EMBL" id="CM042017">
    <property type="protein sequence ID" value="KAI3688472.1"/>
    <property type="molecule type" value="Genomic_DNA"/>
</dbReference>
<organism evidence="1 2">
    <name type="scientific">Cichorium intybus</name>
    <name type="common">Chicory</name>
    <dbReference type="NCBI Taxonomy" id="13427"/>
    <lineage>
        <taxon>Eukaryota</taxon>
        <taxon>Viridiplantae</taxon>
        <taxon>Streptophyta</taxon>
        <taxon>Embryophyta</taxon>
        <taxon>Tracheophyta</taxon>
        <taxon>Spermatophyta</taxon>
        <taxon>Magnoliopsida</taxon>
        <taxon>eudicotyledons</taxon>
        <taxon>Gunneridae</taxon>
        <taxon>Pentapetalae</taxon>
        <taxon>asterids</taxon>
        <taxon>campanulids</taxon>
        <taxon>Asterales</taxon>
        <taxon>Asteraceae</taxon>
        <taxon>Cichorioideae</taxon>
        <taxon>Cichorieae</taxon>
        <taxon>Cichoriinae</taxon>
        <taxon>Cichorium</taxon>
    </lineage>
</organism>